<keyword evidence="1" id="KW-0663">Pyridoxal phosphate</keyword>
<organism evidence="3 4">
    <name type="scientific">Flectobacillus roseus</name>
    <dbReference type="NCBI Taxonomy" id="502259"/>
    <lineage>
        <taxon>Bacteria</taxon>
        <taxon>Pseudomonadati</taxon>
        <taxon>Bacteroidota</taxon>
        <taxon>Cytophagia</taxon>
        <taxon>Cytophagales</taxon>
        <taxon>Flectobacillaceae</taxon>
        <taxon>Flectobacillus</taxon>
    </lineage>
</organism>
<dbReference type="InterPro" id="IPR015421">
    <property type="entry name" value="PyrdxlP-dep_Trfase_major"/>
</dbReference>
<gene>
    <name evidence="3" type="ORF">QM524_17910</name>
</gene>
<dbReference type="PANTHER" id="PTHR43586:SF15">
    <property type="entry name" value="BLR3095 PROTEIN"/>
    <property type="match status" value="1"/>
</dbReference>
<evidence type="ECO:0000313" key="4">
    <source>
        <dbReference type="Proteomes" id="UP001236507"/>
    </source>
</evidence>
<evidence type="ECO:0000259" key="2">
    <source>
        <dbReference type="Pfam" id="PF00266"/>
    </source>
</evidence>
<dbReference type="PANTHER" id="PTHR43586">
    <property type="entry name" value="CYSTEINE DESULFURASE"/>
    <property type="match status" value="1"/>
</dbReference>
<dbReference type="InterPro" id="IPR015424">
    <property type="entry name" value="PyrdxlP-dep_Trfase"/>
</dbReference>
<dbReference type="GO" id="GO:0008483">
    <property type="term" value="F:transaminase activity"/>
    <property type="evidence" value="ECO:0007669"/>
    <property type="project" value="UniProtKB-KW"/>
</dbReference>
<evidence type="ECO:0000313" key="3">
    <source>
        <dbReference type="EMBL" id="MDI9861097.1"/>
    </source>
</evidence>
<evidence type="ECO:0000256" key="1">
    <source>
        <dbReference type="ARBA" id="ARBA00022898"/>
    </source>
</evidence>
<dbReference type="Proteomes" id="UP001236507">
    <property type="component" value="Unassembled WGS sequence"/>
</dbReference>
<name>A0ABT6YBY1_9BACT</name>
<dbReference type="Gene3D" id="3.90.1150.10">
    <property type="entry name" value="Aspartate Aminotransferase, domain 1"/>
    <property type="match status" value="1"/>
</dbReference>
<proteinExistence type="predicted"/>
<reference evidence="3 4" key="1">
    <citation type="submission" date="2023-05" db="EMBL/GenBank/DDBJ databases">
        <title>Novel species of genus Flectobacillus isolated from stream in China.</title>
        <authorList>
            <person name="Lu H."/>
        </authorList>
    </citation>
    <scope>NUCLEOTIDE SEQUENCE [LARGE SCALE GENOMIC DNA]</scope>
    <source>
        <strain evidence="3 4">KCTC 42575</strain>
    </source>
</reference>
<dbReference type="Pfam" id="PF00266">
    <property type="entry name" value="Aminotran_5"/>
    <property type="match status" value="1"/>
</dbReference>
<dbReference type="InterPro" id="IPR015422">
    <property type="entry name" value="PyrdxlP-dep_Trfase_small"/>
</dbReference>
<dbReference type="Gene3D" id="3.40.640.10">
    <property type="entry name" value="Type I PLP-dependent aspartate aminotransferase-like (Major domain)"/>
    <property type="match status" value="1"/>
</dbReference>
<keyword evidence="3" id="KW-0032">Aminotransferase</keyword>
<keyword evidence="3" id="KW-0808">Transferase</keyword>
<accession>A0ABT6YBY1</accession>
<dbReference type="EMBL" id="JASHIF010000017">
    <property type="protein sequence ID" value="MDI9861097.1"/>
    <property type="molecule type" value="Genomic_DNA"/>
</dbReference>
<dbReference type="InterPro" id="IPR000192">
    <property type="entry name" value="Aminotrans_V_dom"/>
</dbReference>
<dbReference type="SUPFAM" id="SSF53383">
    <property type="entry name" value="PLP-dependent transferases"/>
    <property type="match status" value="1"/>
</dbReference>
<keyword evidence="4" id="KW-1185">Reference proteome</keyword>
<dbReference type="RefSeq" id="WP_283345602.1">
    <property type="nucleotide sequence ID" value="NZ_JASHIF010000017.1"/>
</dbReference>
<feature type="domain" description="Aminotransferase class V" evidence="2">
    <location>
        <begin position="59"/>
        <end position="359"/>
    </location>
</feature>
<protein>
    <submittedName>
        <fullName evidence="3">Aminotransferase class V-fold PLP-dependent enzyme</fullName>
    </submittedName>
</protein>
<sequence length="387" mass="43601">MSLTCQKHLFSLEDGIHYINCATMSPNLKSVEEAGIQGILRKSQPQRITQESFFETTAPVQEAYSKLINCPEPKRIALIPSTSYGMAIVAKNLAFKAGLASGQEILMVHEEFPSDVYAWEEIAEDKGLTIRYILPPDTLENRGKIWNERLLEAVSANTCMVVVSPTHWADGTRFDLMSIGARCREVGAWLVLDGTQSIGAMPFDVQQVQPDAIINVGYKWLLGPYSAGAAYFGPAFDEGRPLERNWINRIGSEEFKNLVNYQTEYRPFADRYNVGERSNFILNPMFCASLTQILDWGVENIESYCHQLLEEPLKLLQEKGFWVDDLPYRSKHLVGLRIPPQADIARIQASLKARNVQVSFRGQAIRIAPHVYNDMNDIDALVEGLIL</sequence>
<comment type="caution">
    <text evidence="3">The sequence shown here is derived from an EMBL/GenBank/DDBJ whole genome shotgun (WGS) entry which is preliminary data.</text>
</comment>